<dbReference type="SMART" id="SM01332">
    <property type="entry name" value="Cyclin_C"/>
    <property type="match status" value="1"/>
</dbReference>
<dbReference type="CDD" id="cd20507">
    <property type="entry name" value="CYCLIN_CCNB1-like_rpt1"/>
    <property type="match status" value="1"/>
</dbReference>
<dbReference type="SMART" id="SM00385">
    <property type="entry name" value="CYCLIN"/>
    <property type="match status" value="2"/>
</dbReference>
<feature type="domain" description="Cyclin-like" evidence="5">
    <location>
        <begin position="247"/>
        <end position="343"/>
    </location>
</feature>
<comment type="caution">
    <text evidence="7">The sequence shown here is derived from an EMBL/GenBank/DDBJ whole genome shotgun (WGS) entry which is preliminary data.</text>
</comment>
<keyword evidence="3" id="KW-0131">Cell cycle</keyword>
<protein>
    <submittedName>
        <fullName evidence="7">Uncharacterized protein</fullName>
    </submittedName>
</protein>
<evidence type="ECO:0000313" key="7">
    <source>
        <dbReference type="EMBL" id="GAV00216.1"/>
    </source>
</evidence>
<evidence type="ECO:0000313" key="8">
    <source>
        <dbReference type="Proteomes" id="UP000186922"/>
    </source>
</evidence>
<dbReference type="PANTHER" id="PTHR10177">
    <property type="entry name" value="CYCLINS"/>
    <property type="match status" value="1"/>
</dbReference>
<keyword evidence="8" id="KW-1185">Reference proteome</keyword>
<dbReference type="InterPro" id="IPR006671">
    <property type="entry name" value="Cyclin_N"/>
</dbReference>
<evidence type="ECO:0000256" key="1">
    <source>
        <dbReference type="ARBA" id="ARBA00022618"/>
    </source>
</evidence>
<dbReference type="AlphaFoldDB" id="A0A1D1VHF6"/>
<dbReference type="STRING" id="947166.A0A1D1VHF6"/>
<keyword evidence="1" id="KW-0132">Cell division</keyword>
<feature type="domain" description="Cyclin-like" evidence="5">
    <location>
        <begin position="148"/>
        <end position="234"/>
    </location>
</feature>
<feature type="domain" description="Cyclin C-terminal" evidence="6">
    <location>
        <begin position="243"/>
        <end position="374"/>
    </location>
</feature>
<dbReference type="InterPro" id="IPR036915">
    <property type="entry name" value="Cyclin-like_sf"/>
</dbReference>
<accession>A0A1D1VHF6</accession>
<dbReference type="GO" id="GO:0016538">
    <property type="term" value="F:cyclin-dependent protein serine/threonine kinase regulator activity"/>
    <property type="evidence" value="ECO:0007669"/>
    <property type="project" value="InterPro"/>
</dbReference>
<evidence type="ECO:0000256" key="4">
    <source>
        <dbReference type="RuleBase" id="RU000383"/>
    </source>
</evidence>
<dbReference type="GO" id="GO:0044772">
    <property type="term" value="P:mitotic cell cycle phase transition"/>
    <property type="evidence" value="ECO:0007669"/>
    <property type="project" value="InterPro"/>
</dbReference>
<evidence type="ECO:0000256" key="2">
    <source>
        <dbReference type="ARBA" id="ARBA00023127"/>
    </source>
</evidence>
<organism evidence="7 8">
    <name type="scientific">Ramazzottius varieornatus</name>
    <name type="common">Water bear</name>
    <name type="synonym">Tardigrade</name>
    <dbReference type="NCBI Taxonomy" id="947166"/>
    <lineage>
        <taxon>Eukaryota</taxon>
        <taxon>Metazoa</taxon>
        <taxon>Ecdysozoa</taxon>
        <taxon>Tardigrada</taxon>
        <taxon>Eutardigrada</taxon>
        <taxon>Parachela</taxon>
        <taxon>Hypsibioidea</taxon>
        <taxon>Ramazzottiidae</taxon>
        <taxon>Ramazzottius</taxon>
    </lineage>
</organism>
<dbReference type="InterPro" id="IPR039361">
    <property type="entry name" value="Cyclin"/>
</dbReference>
<dbReference type="FunFam" id="1.10.472.10:FF:000001">
    <property type="entry name" value="G2/mitotic-specific cyclin"/>
    <property type="match status" value="1"/>
</dbReference>
<dbReference type="InterPro" id="IPR004367">
    <property type="entry name" value="Cyclin_C-dom"/>
</dbReference>
<evidence type="ECO:0000256" key="3">
    <source>
        <dbReference type="ARBA" id="ARBA00023306"/>
    </source>
</evidence>
<dbReference type="Pfam" id="PF02984">
    <property type="entry name" value="Cyclin_C"/>
    <property type="match status" value="1"/>
</dbReference>
<dbReference type="GO" id="GO:0051301">
    <property type="term" value="P:cell division"/>
    <property type="evidence" value="ECO:0007669"/>
    <property type="project" value="UniProtKB-KW"/>
</dbReference>
<dbReference type="OrthoDB" id="5590282at2759"/>
<dbReference type="Gene3D" id="1.10.472.10">
    <property type="entry name" value="Cyclin-like"/>
    <property type="match status" value="2"/>
</dbReference>
<dbReference type="InterPro" id="IPR013763">
    <property type="entry name" value="Cyclin-like_dom"/>
</dbReference>
<dbReference type="SUPFAM" id="SSF47954">
    <property type="entry name" value="Cyclin-like"/>
    <property type="match status" value="2"/>
</dbReference>
<gene>
    <name evidence="7" type="primary">RvY_11098-1</name>
    <name evidence="7" type="synonym">RvY_11098.1</name>
    <name evidence="7" type="ORF">RvY_11098</name>
</gene>
<evidence type="ECO:0000259" key="6">
    <source>
        <dbReference type="SMART" id="SM01332"/>
    </source>
</evidence>
<dbReference type="Proteomes" id="UP000186922">
    <property type="component" value="Unassembled WGS sequence"/>
</dbReference>
<dbReference type="InterPro" id="IPR048258">
    <property type="entry name" value="Cyclins_cyclin-box"/>
</dbReference>
<name>A0A1D1VHF6_RAMVA</name>
<dbReference type="EMBL" id="BDGG01000006">
    <property type="protein sequence ID" value="GAV00216.1"/>
    <property type="molecule type" value="Genomic_DNA"/>
</dbReference>
<dbReference type="PROSITE" id="PS00292">
    <property type="entry name" value="CYCLINS"/>
    <property type="match status" value="1"/>
</dbReference>
<dbReference type="InterPro" id="IPR046965">
    <property type="entry name" value="Cyclin_A/B-like"/>
</dbReference>
<reference evidence="7 8" key="1">
    <citation type="journal article" date="2016" name="Nat. Commun.">
        <title>Extremotolerant tardigrade genome and improved radiotolerance of human cultured cells by tardigrade-unique protein.</title>
        <authorList>
            <person name="Hashimoto T."/>
            <person name="Horikawa D.D."/>
            <person name="Saito Y."/>
            <person name="Kuwahara H."/>
            <person name="Kozuka-Hata H."/>
            <person name="Shin-I T."/>
            <person name="Minakuchi Y."/>
            <person name="Ohishi K."/>
            <person name="Motoyama A."/>
            <person name="Aizu T."/>
            <person name="Enomoto A."/>
            <person name="Kondo K."/>
            <person name="Tanaka S."/>
            <person name="Hara Y."/>
            <person name="Koshikawa S."/>
            <person name="Sagara H."/>
            <person name="Miura T."/>
            <person name="Yokobori S."/>
            <person name="Miyagawa K."/>
            <person name="Suzuki Y."/>
            <person name="Kubo T."/>
            <person name="Oyama M."/>
            <person name="Kohara Y."/>
            <person name="Fujiyama A."/>
            <person name="Arakawa K."/>
            <person name="Katayama T."/>
            <person name="Toyoda A."/>
            <person name="Kunieda T."/>
        </authorList>
    </citation>
    <scope>NUCLEOTIDE SEQUENCE [LARGE SCALE GENOMIC DNA]</scope>
    <source>
        <strain evidence="7 8">YOKOZUNA-1</strain>
    </source>
</reference>
<dbReference type="Pfam" id="PF00134">
    <property type="entry name" value="Cyclin_N"/>
    <property type="match status" value="1"/>
</dbReference>
<keyword evidence="2 4" id="KW-0195">Cyclin</keyword>
<evidence type="ECO:0000259" key="5">
    <source>
        <dbReference type="SMART" id="SM00385"/>
    </source>
</evidence>
<comment type="similarity">
    <text evidence="4">Belongs to the cyclin family.</text>
</comment>
<proteinExistence type="inferred from homology"/>
<dbReference type="PIRSF" id="PIRSF001771">
    <property type="entry name" value="Cyclin_A_B_D_E"/>
    <property type="match status" value="1"/>
</dbReference>
<sequence length="384" mass="42732">MATRLNKGLANRQGGMGNTLKPAADGAFKPLKVEKASAKAAVAASSNCPVQAAISQVIPASRAIRSKRIKVVQEIVRTAGKEGGFVSVRERPDNVQDIYIDEIGNESLVCAYVEHIYAYLHQREKDVVAANYMDKLSVNTRMRAILIDWMVSVQYKFHMCQDTLYLAVSIVDRFMSTPELDITKEELQLVGVTALFIASKFEEVYPPEVSDFAYIADNACTKAQILETELVISQTLNFDFTRPNSNHFLRRCSKAAQSDAEDYVMAKYICELALLDCSFVAVYSSLTAAAAMYLMLNIQAQRLADGSSMDLSDDSSTLWTADLEYYSMYKEKEVQPIAQRLLAMVQAAPTAKQQCIFKKYSSKKMFEVSTIVSQSVESLTLPQL</sequence>